<dbReference type="VEuPathDB" id="FungiDB:BD410DRAFT_796493"/>
<accession>A0A4Y7PKI5</accession>
<evidence type="ECO:0000313" key="3">
    <source>
        <dbReference type="Proteomes" id="UP000294933"/>
    </source>
</evidence>
<dbReference type="OrthoDB" id="3342934at2759"/>
<protein>
    <recommendedName>
        <fullName evidence="4">Glycopeptide</fullName>
    </recommendedName>
</protein>
<reference evidence="2 3" key="1">
    <citation type="submission" date="2018-06" db="EMBL/GenBank/DDBJ databases">
        <title>A transcriptomic atlas of mushroom development highlights an independent origin of complex multicellularity.</title>
        <authorList>
            <consortium name="DOE Joint Genome Institute"/>
            <person name="Krizsan K."/>
            <person name="Almasi E."/>
            <person name="Merenyi Z."/>
            <person name="Sahu N."/>
            <person name="Viragh M."/>
            <person name="Koszo T."/>
            <person name="Mondo S."/>
            <person name="Kiss B."/>
            <person name="Balint B."/>
            <person name="Kues U."/>
            <person name="Barry K."/>
            <person name="Hegedus J.C."/>
            <person name="Henrissat B."/>
            <person name="Johnson J."/>
            <person name="Lipzen A."/>
            <person name="Ohm R."/>
            <person name="Nagy I."/>
            <person name="Pangilinan J."/>
            <person name="Yan J."/>
            <person name="Xiong Y."/>
            <person name="Grigoriev I.V."/>
            <person name="Hibbett D.S."/>
            <person name="Nagy L.G."/>
        </authorList>
    </citation>
    <scope>NUCLEOTIDE SEQUENCE [LARGE SCALE GENOMIC DNA]</scope>
    <source>
        <strain evidence="2 3">SZMC22713</strain>
    </source>
</reference>
<dbReference type="Proteomes" id="UP000294933">
    <property type="component" value="Unassembled WGS sequence"/>
</dbReference>
<organism evidence="2 3">
    <name type="scientific">Rickenella mellea</name>
    <dbReference type="NCBI Taxonomy" id="50990"/>
    <lineage>
        <taxon>Eukaryota</taxon>
        <taxon>Fungi</taxon>
        <taxon>Dikarya</taxon>
        <taxon>Basidiomycota</taxon>
        <taxon>Agaricomycotina</taxon>
        <taxon>Agaricomycetes</taxon>
        <taxon>Hymenochaetales</taxon>
        <taxon>Rickenellaceae</taxon>
        <taxon>Rickenella</taxon>
    </lineage>
</organism>
<feature type="chain" id="PRO_5021258236" description="Glycopeptide" evidence="1">
    <location>
        <begin position="18"/>
        <end position="155"/>
    </location>
</feature>
<name>A0A4Y7PKI5_9AGAM</name>
<keyword evidence="1" id="KW-0732">Signal</keyword>
<dbReference type="STRING" id="50990.A0A4Y7PKI5"/>
<proteinExistence type="predicted"/>
<dbReference type="EMBL" id="ML170279">
    <property type="protein sequence ID" value="TDL15342.1"/>
    <property type="molecule type" value="Genomic_DNA"/>
</dbReference>
<gene>
    <name evidence="2" type="ORF">BD410DRAFT_796493</name>
</gene>
<evidence type="ECO:0000256" key="1">
    <source>
        <dbReference type="SAM" id="SignalP"/>
    </source>
</evidence>
<dbReference type="AlphaFoldDB" id="A0A4Y7PKI5"/>
<feature type="signal peptide" evidence="1">
    <location>
        <begin position="1"/>
        <end position="17"/>
    </location>
</feature>
<sequence length="155" mass="16285">MFKTLLLLVAVVAAVNAEQHTVHFDNRCGNGTSTLIVGGQIVSSGKDFTQNGPIVSAIAYLQTGSCDFNGEHCTTVELTLINPTSPGSGSSTDISLIPPHEFSVTTGFVYTNGCDGVGQDCNSANCPSAFFKPDDTTVQRACQVNDVDLTITFCD</sequence>
<keyword evidence="3" id="KW-1185">Reference proteome</keyword>
<evidence type="ECO:0008006" key="4">
    <source>
        <dbReference type="Google" id="ProtNLM"/>
    </source>
</evidence>
<evidence type="ECO:0000313" key="2">
    <source>
        <dbReference type="EMBL" id="TDL15342.1"/>
    </source>
</evidence>